<dbReference type="InterPro" id="IPR002933">
    <property type="entry name" value="Peptidase_M20"/>
</dbReference>
<sequence>MTASASSVPARAIVDHIAAFGADMKAWRHDIHRHPELAYQEHRTASKVAELLRSFGVDEVIEGVGRTGVVGIIRTGEGPSIGLRADMDALPIHELADREYRSQHEGKMHACGHDGHTTMLLGAARYLAETRAFKGTVVLIFQPAEEGQAGARTMIEDGLFTRFPVDAIYGVHNIPGIPAGTIAVSAGPVMAAADRFRITITGQGGHAAAPHLCRDPLLAGAAVVTAAQSLVARNCPPSETLVLSITEFHGGHAFNVIPDSVQLAGTVRYFRPDIGELAKQRLPQLIEGICAAHGVRAEFTYLPGYPPTINWEEPAAFARKAAEAVFGADCVQTQQPLMFAEDFSFYLLEKPGCYGFIGNGESGALGCTGLHNPHYDFNDGILVHGASFFARMAEDALNG</sequence>
<dbReference type="PIRSF" id="PIRSF005962">
    <property type="entry name" value="Pept_M20D_amidohydro"/>
    <property type="match status" value="1"/>
</dbReference>
<dbReference type="Proteomes" id="UP000185678">
    <property type="component" value="Unassembled WGS sequence"/>
</dbReference>
<evidence type="ECO:0000313" key="4">
    <source>
        <dbReference type="EMBL" id="SIS37146.1"/>
    </source>
</evidence>
<dbReference type="GO" id="GO:0050118">
    <property type="term" value="F:N-acetyldiaminopimelate deacetylase activity"/>
    <property type="evidence" value="ECO:0007669"/>
    <property type="project" value="UniProtKB-ARBA"/>
</dbReference>
<evidence type="ECO:0000313" key="5">
    <source>
        <dbReference type="Proteomes" id="UP000185678"/>
    </source>
</evidence>
<evidence type="ECO:0000256" key="2">
    <source>
        <dbReference type="PIRSR" id="PIRSR005962-1"/>
    </source>
</evidence>
<dbReference type="STRING" id="80876.SAMN05421779_101199"/>
<dbReference type="Gene3D" id="3.30.70.360">
    <property type="match status" value="1"/>
</dbReference>
<dbReference type="RefSeq" id="WP_076398132.1">
    <property type="nucleotide sequence ID" value="NZ_FTOA01000001.1"/>
</dbReference>
<feature type="binding site" evidence="2">
    <location>
        <position position="146"/>
    </location>
    <ligand>
        <name>Mn(2+)</name>
        <dbReference type="ChEBI" id="CHEBI:29035"/>
        <label>2</label>
    </ligand>
</feature>
<feature type="binding site" evidence="2">
    <location>
        <position position="371"/>
    </location>
    <ligand>
        <name>Mn(2+)</name>
        <dbReference type="ChEBI" id="CHEBI:29035"/>
        <label>2</label>
    </ligand>
</feature>
<organism evidence="4 5">
    <name type="scientific">Insolitispirillum peregrinum</name>
    <dbReference type="NCBI Taxonomy" id="80876"/>
    <lineage>
        <taxon>Bacteria</taxon>
        <taxon>Pseudomonadati</taxon>
        <taxon>Pseudomonadota</taxon>
        <taxon>Alphaproteobacteria</taxon>
        <taxon>Rhodospirillales</taxon>
        <taxon>Novispirillaceae</taxon>
        <taxon>Insolitispirillum</taxon>
    </lineage>
</organism>
<gene>
    <name evidence="4" type="ORF">SAMN05421779_101199</name>
</gene>
<evidence type="ECO:0000259" key="3">
    <source>
        <dbReference type="Pfam" id="PF07687"/>
    </source>
</evidence>
<comment type="cofactor">
    <cofactor evidence="2">
        <name>Mn(2+)</name>
        <dbReference type="ChEBI" id="CHEBI:29035"/>
    </cofactor>
    <text evidence="2">The Mn(2+) ion enhances activity.</text>
</comment>
<dbReference type="SUPFAM" id="SSF53187">
    <property type="entry name" value="Zn-dependent exopeptidases"/>
    <property type="match status" value="1"/>
</dbReference>
<accession>A0A1N7IJH1</accession>
<dbReference type="Pfam" id="PF07687">
    <property type="entry name" value="M20_dimer"/>
    <property type="match status" value="1"/>
</dbReference>
<keyword evidence="1 4" id="KW-0378">Hydrolase</keyword>
<evidence type="ECO:0000256" key="1">
    <source>
        <dbReference type="ARBA" id="ARBA00022801"/>
    </source>
</evidence>
<dbReference type="InterPro" id="IPR017439">
    <property type="entry name" value="Amidohydrolase"/>
</dbReference>
<dbReference type="GO" id="GO:0046872">
    <property type="term" value="F:metal ion binding"/>
    <property type="evidence" value="ECO:0007669"/>
    <property type="project" value="UniProtKB-KW"/>
</dbReference>
<keyword evidence="2" id="KW-0479">Metal-binding</keyword>
<dbReference type="Gene3D" id="3.40.630.10">
    <property type="entry name" value="Zn peptidases"/>
    <property type="match status" value="1"/>
</dbReference>
<dbReference type="CDD" id="cd05666">
    <property type="entry name" value="M20_Acy1-like"/>
    <property type="match status" value="1"/>
</dbReference>
<dbReference type="PANTHER" id="PTHR11014:SF63">
    <property type="entry name" value="METALLOPEPTIDASE, PUTATIVE (AFU_ORTHOLOGUE AFUA_6G09600)-RELATED"/>
    <property type="match status" value="1"/>
</dbReference>
<dbReference type="OrthoDB" id="9777385at2"/>
<feature type="binding site" evidence="2">
    <location>
        <position position="172"/>
    </location>
    <ligand>
        <name>Mn(2+)</name>
        <dbReference type="ChEBI" id="CHEBI:29035"/>
        <label>2</label>
    </ligand>
</feature>
<dbReference type="AlphaFoldDB" id="A0A1N7IJH1"/>
<proteinExistence type="predicted"/>
<dbReference type="InterPro" id="IPR036264">
    <property type="entry name" value="Bact_exopeptidase_dim_dom"/>
</dbReference>
<dbReference type="GO" id="GO:0019877">
    <property type="term" value="P:diaminopimelate biosynthetic process"/>
    <property type="evidence" value="ECO:0007669"/>
    <property type="project" value="UniProtKB-ARBA"/>
</dbReference>
<feature type="binding site" evidence="2">
    <location>
        <position position="113"/>
    </location>
    <ligand>
        <name>Mn(2+)</name>
        <dbReference type="ChEBI" id="CHEBI:29035"/>
        <label>2</label>
    </ligand>
</feature>
<dbReference type="EMBL" id="FTOA01000001">
    <property type="protein sequence ID" value="SIS37146.1"/>
    <property type="molecule type" value="Genomic_DNA"/>
</dbReference>
<reference evidence="4 5" key="1">
    <citation type="submission" date="2017-01" db="EMBL/GenBank/DDBJ databases">
        <authorList>
            <person name="Mah S.A."/>
            <person name="Swanson W.J."/>
            <person name="Moy G.W."/>
            <person name="Vacquier V.D."/>
        </authorList>
    </citation>
    <scope>NUCLEOTIDE SEQUENCE [LARGE SCALE GENOMIC DNA]</scope>
    <source>
        <strain evidence="4 5">DSM 11589</strain>
    </source>
</reference>
<dbReference type="NCBIfam" id="TIGR01891">
    <property type="entry name" value="amidohydrolases"/>
    <property type="match status" value="1"/>
</dbReference>
<dbReference type="Pfam" id="PF01546">
    <property type="entry name" value="Peptidase_M20"/>
    <property type="match status" value="1"/>
</dbReference>
<keyword evidence="2" id="KW-0464">Manganese</keyword>
<feature type="domain" description="Peptidase M20 dimerisation" evidence="3">
    <location>
        <begin position="195"/>
        <end position="276"/>
    </location>
</feature>
<feature type="binding site" evidence="2">
    <location>
        <position position="111"/>
    </location>
    <ligand>
        <name>Mn(2+)</name>
        <dbReference type="ChEBI" id="CHEBI:29035"/>
        <label>2</label>
    </ligand>
</feature>
<dbReference type="PANTHER" id="PTHR11014">
    <property type="entry name" value="PEPTIDASE M20 FAMILY MEMBER"/>
    <property type="match status" value="1"/>
</dbReference>
<dbReference type="InterPro" id="IPR011650">
    <property type="entry name" value="Peptidase_M20_dimer"/>
</dbReference>
<dbReference type="SUPFAM" id="SSF55031">
    <property type="entry name" value="Bacterial exopeptidase dimerisation domain"/>
    <property type="match status" value="1"/>
</dbReference>
<dbReference type="FunFam" id="3.30.70.360:FF:000001">
    <property type="entry name" value="N-acetyldiaminopimelate deacetylase"/>
    <property type="match status" value="1"/>
</dbReference>
<protein>
    <submittedName>
        <fullName evidence="4">Hippurate hydrolase</fullName>
    </submittedName>
</protein>
<name>A0A1N7IJH1_9PROT</name>
<keyword evidence="5" id="KW-1185">Reference proteome</keyword>